<dbReference type="EMBL" id="FXSZ01000014">
    <property type="protein sequence ID" value="SMO82567.1"/>
    <property type="molecule type" value="Genomic_DNA"/>
</dbReference>
<dbReference type="AlphaFoldDB" id="A0A521EF77"/>
<comment type="similarity">
    <text evidence="1 5">Belongs to the peptidase S41A family.</text>
</comment>
<dbReference type="GO" id="GO:0007165">
    <property type="term" value="P:signal transduction"/>
    <property type="evidence" value="ECO:0007669"/>
    <property type="project" value="TreeGrafter"/>
</dbReference>
<reference evidence="8 9" key="1">
    <citation type="submission" date="2017-05" db="EMBL/GenBank/DDBJ databases">
        <authorList>
            <person name="Varghese N."/>
            <person name="Submissions S."/>
        </authorList>
    </citation>
    <scope>NUCLEOTIDE SEQUENCE [LARGE SCALE GENOMIC DNA]</scope>
    <source>
        <strain evidence="8 9">DSM 21342</strain>
    </source>
</reference>
<dbReference type="GO" id="GO:0006508">
    <property type="term" value="P:proteolysis"/>
    <property type="evidence" value="ECO:0007669"/>
    <property type="project" value="UniProtKB-KW"/>
</dbReference>
<dbReference type="PANTHER" id="PTHR32060">
    <property type="entry name" value="TAIL-SPECIFIC PROTEASE"/>
    <property type="match status" value="1"/>
</dbReference>
<feature type="compositionally biased region" description="Polar residues" evidence="6">
    <location>
        <begin position="565"/>
        <end position="587"/>
    </location>
</feature>
<evidence type="ECO:0000313" key="9">
    <source>
        <dbReference type="Proteomes" id="UP000315971"/>
    </source>
</evidence>
<dbReference type="RefSeq" id="WP_185955299.1">
    <property type="nucleotide sequence ID" value="NZ_FXSZ01000014.1"/>
</dbReference>
<dbReference type="Proteomes" id="UP000315971">
    <property type="component" value="Unassembled WGS sequence"/>
</dbReference>
<dbReference type="CDD" id="cd06782">
    <property type="entry name" value="cpPDZ_CPP-like"/>
    <property type="match status" value="1"/>
</dbReference>
<dbReference type="InterPro" id="IPR001478">
    <property type="entry name" value="PDZ"/>
</dbReference>
<dbReference type="PANTHER" id="PTHR32060:SF30">
    <property type="entry name" value="CARBOXY-TERMINAL PROCESSING PROTEASE CTPA"/>
    <property type="match status" value="1"/>
</dbReference>
<feature type="domain" description="PDZ" evidence="7">
    <location>
        <begin position="92"/>
        <end position="171"/>
    </location>
</feature>
<evidence type="ECO:0000256" key="1">
    <source>
        <dbReference type="ARBA" id="ARBA00009179"/>
    </source>
</evidence>
<name>A0A521EF77_9SPHI</name>
<dbReference type="Pfam" id="PF17820">
    <property type="entry name" value="PDZ_6"/>
    <property type="match status" value="1"/>
</dbReference>
<dbReference type="InterPro" id="IPR005151">
    <property type="entry name" value="Tail-specific_protease"/>
</dbReference>
<dbReference type="InterPro" id="IPR004447">
    <property type="entry name" value="Peptidase_S41A"/>
</dbReference>
<keyword evidence="3 5" id="KW-0378">Hydrolase</keyword>
<gene>
    <name evidence="8" type="ORF">SAMN06265350_11433</name>
</gene>
<evidence type="ECO:0000256" key="2">
    <source>
        <dbReference type="ARBA" id="ARBA00022670"/>
    </source>
</evidence>
<dbReference type="InterPro" id="IPR029045">
    <property type="entry name" value="ClpP/crotonase-like_dom_sf"/>
</dbReference>
<feature type="region of interest" description="Disordered" evidence="6">
    <location>
        <begin position="564"/>
        <end position="614"/>
    </location>
</feature>
<dbReference type="InterPro" id="IPR041489">
    <property type="entry name" value="PDZ_6"/>
</dbReference>
<dbReference type="SMART" id="SM00245">
    <property type="entry name" value="TSPc"/>
    <property type="match status" value="1"/>
</dbReference>
<dbReference type="InterPro" id="IPR036034">
    <property type="entry name" value="PDZ_sf"/>
</dbReference>
<keyword evidence="9" id="KW-1185">Reference proteome</keyword>
<dbReference type="GO" id="GO:0004175">
    <property type="term" value="F:endopeptidase activity"/>
    <property type="evidence" value="ECO:0007669"/>
    <property type="project" value="TreeGrafter"/>
</dbReference>
<evidence type="ECO:0000256" key="6">
    <source>
        <dbReference type="SAM" id="MobiDB-lite"/>
    </source>
</evidence>
<protein>
    <submittedName>
        <fullName evidence="8">Carboxyl-terminal processing protease</fullName>
    </submittedName>
</protein>
<feature type="compositionally biased region" description="Basic and acidic residues" evidence="6">
    <location>
        <begin position="588"/>
        <end position="600"/>
    </location>
</feature>
<evidence type="ECO:0000313" key="8">
    <source>
        <dbReference type="EMBL" id="SMO82567.1"/>
    </source>
</evidence>
<dbReference type="SUPFAM" id="SSF50156">
    <property type="entry name" value="PDZ domain-like"/>
    <property type="match status" value="1"/>
</dbReference>
<keyword evidence="2 5" id="KW-0645">Protease</keyword>
<evidence type="ECO:0000256" key="3">
    <source>
        <dbReference type="ARBA" id="ARBA00022801"/>
    </source>
</evidence>
<evidence type="ECO:0000256" key="4">
    <source>
        <dbReference type="ARBA" id="ARBA00022825"/>
    </source>
</evidence>
<dbReference type="Pfam" id="PF03572">
    <property type="entry name" value="Peptidase_S41"/>
    <property type="match status" value="1"/>
</dbReference>
<dbReference type="SUPFAM" id="SSF52096">
    <property type="entry name" value="ClpP/crotonase"/>
    <property type="match status" value="1"/>
</dbReference>
<dbReference type="CDD" id="cd07560">
    <property type="entry name" value="Peptidase_S41_CPP"/>
    <property type="match status" value="1"/>
</dbReference>
<dbReference type="GO" id="GO:0030288">
    <property type="term" value="C:outer membrane-bounded periplasmic space"/>
    <property type="evidence" value="ECO:0007669"/>
    <property type="project" value="TreeGrafter"/>
</dbReference>
<dbReference type="Gene3D" id="2.30.42.10">
    <property type="match status" value="1"/>
</dbReference>
<organism evidence="8 9">
    <name type="scientific">Solitalea koreensis</name>
    <dbReference type="NCBI Taxonomy" id="543615"/>
    <lineage>
        <taxon>Bacteria</taxon>
        <taxon>Pseudomonadati</taxon>
        <taxon>Bacteroidota</taxon>
        <taxon>Sphingobacteriia</taxon>
        <taxon>Sphingobacteriales</taxon>
        <taxon>Sphingobacteriaceae</taxon>
        <taxon>Solitalea</taxon>
    </lineage>
</organism>
<evidence type="ECO:0000256" key="5">
    <source>
        <dbReference type="RuleBase" id="RU004404"/>
    </source>
</evidence>
<sequence>MKRIKLFFKSPKKTLLTLGVIGFVLISFKVVEENIEVTKSLDIFSGIYKEINLSYVESVEPSKVTKTAIDAMLTSLDPYTEFIPEAGIEDFKMNYISSQYGGIGALIFQKDNRTYVSDIYEGFPAQKADLRAGDQIIAINGVDLAGKNNQQISDLLKGQKNSLIILTVYRDGSGGPVNKKLQREDIKFPNVSYYGVVNNKVGYIKLDRFLENAGNEVKKAFINLKKNDHITSLIIDLRGNGGGILQEAVKILNLFIVKGEVLVTQKGRSAANTQSYHANANPIDPYIPIVVLVDDGTASASEILAGAMQDLDRGVIVGQRSFGKGLVQQTFKLPYNSLVKITVARYYTPSGRCVQKIDYLHRKSGEAAVNIADSLITEFKTKGGRIVYDGRGISPDVLVKPYYYSNLVTALVDQNLIFDYATEYRHRNNNARNPRDFSIKEDDYLAFVKSLSNKGFDYTPKSERILDELKKTTEKEKYYDQISSHYTQLKNRVDHNKSEDLSKYKDEIEQVLENEIMSRYYFQRGRIESSFRYDREIKEALRVINEKNLYSSILKGAGPYKTIGKNDNSEANSSRSRTPNNFSLGTDSDSKKKRSEDHLYESQLPKAKGKHIVF</sequence>
<dbReference type="GO" id="GO:0008236">
    <property type="term" value="F:serine-type peptidase activity"/>
    <property type="evidence" value="ECO:0007669"/>
    <property type="project" value="UniProtKB-KW"/>
</dbReference>
<evidence type="ECO:0000259" key="7">
    <source>
        <dbReference type="PROSITE" id="PS50106"/>
    </source>
</evidence>
<accession>A0A521EF77</accession>
<dbReference type="PROSITE" id="PS50106">
    <property type="entry name" value="PDZ"/>
    <property type="match status" value="1"/>
</dbReference>
<dbReference type="NCBIfam" id="TIGR00225">
    <property type="entry name" value="prc"/>
    <property type="match status" value="1"/>
</dbReference>
<dbReference type="SMART" id="SM00228">
    <property type="entry name" value="PDZ"/>
    <property type="match status" value="1"/>
</dbReference>
<proteinExistence type="inferred from homology"/>
<dbReference type="Gene3D" id="3.90.226.10">
    <property type="entry name" value="2-enoyl-CoA Hydratase, Chain A, domain 1"/>
    <property type="match status" value="1"/>
</dbReference>
<keyword evidence="4 5" id="KW-0720">Serine protease</keyword>
<dbReference type="Gene3D" id="3.30.750.44">
    <property type="match status" value="1"/>
</dbReference>